<reference evidence="5 6" key="1">
    <citation type="journal article" date="2010" name="J. Bacteriol.">
        <title>The genome of the amoeba symbiont 'Candidatus Amoebophilus asiaticus' reveals common mechanisms for host cell interaction among amoeba-associated bacteria.</title>
        <authorList>
            <person name="Schmitz-Esser S."/>
            <person name="Tischler P."/>
            <person name="Arnold R."/>
            <person name="Montanaro J."/>
            <person name="Wagner M."/>
            <person name="Rattei T."/>
            <person name="Horn M."/>
        </authorList>
    </citation>
    <scope>NUCLEOTIDE SEQUENCE [LARGE SCALE GENOMIC DNA]</scope>
    <source>
        <strain evidence="5 6">5a2</strain>
    </source>
</reference>
<keyword evidence="6" id="KW-1185">Reference proteome</keyword>
<protein>
    <recommendedName>
        <fullName evidence="4">PNPLA domain-containing protein</fullName>
    </recommendedName>
</protein>
<dbReference type="GO" id="GO:0016042">
    <property type="term" value="P:lipid catabolic process"/>
    <property type="evidence" value="ECO:0007669"/>
    <property type="project" value="UniProtKB-UniRule"/>
</dbReference>
<dbReference type="SUPFAM" id="SSF52151">
    <property type="entry name" value="FabD/lysophospholipase-like"/>
    <property type="match status" value="1"/>
</dbReference>
<dbReference type="eggNOG" id="COG3621">
    <property type="taxonomic scope" value="Bacteria"/>
</dbReference>
<evidence type="ECO:0000313" key="6">
    <source>
        <dbReference type="Proteomes" id="UP000001227"/>
    </source>
</evidence>
<dbReference type="AlphaFoldDB" id="C3L4B3"/>
<dbReference type="Pfam" id="PF01734">
    <property type="entry name" value="Patatin"/>
    <property type="match status" value="1"/>
</dbReference>
<feature type="active site" description="Proton acceptor" evidence="3">
    <location>
        <position position="234"/>
    </location>
</feature>
<keyword evidence="2 3" id="KW-0443">Lipid metabolism</keyword>
<dbReference type="PROSITE" id="PS51635">
    <property type="entry name" value="PNPLA"/>
    <property type="match status" value="1"/>
</dbReference>
<dbReference type="GO" id="GO:0004620">
    <property type="term" value="F:phospholipase activity"/>
    <property type="evidence" value="ECO:0007669"/>
    <property type="project" value="TreeGrafter"/>
</dbReference>
<comment type="similarity">
    <text evidence="1">Belongs to the patatin family.</text>
</comment>
<proteinExistence type="inferred from homology"/>
<dbReference type="PANTHER" id="PTHR32176:SF92">
    <property type="entry name" value="XYLOSE ISOMERASE"/>
    <property type="match status" value="1"/>
</dbReference>
<feature type="domain" description="PNPLA" evidence="4">
    <location>
        <begin position="54"/>
        <end position="247"/>
    </location>
</feature>
<dbReference type="GO" id="GO:0047372">
    <property type="term" value="F:monoacylglycerol lipase activity"/>
    <property type="evidence" value="ECO:0007669"/>
    <property type="project" value="TreeGrafter"/>
</dbReference>
<name>C3L4B3_AMOA5</name>
<dbReference type="KEGG" id="aas:Aasi_1954"/>
<dbReference type="PANTHER" id="PTHR32176">
    <property type="entry name" value="XYLOSE ISOMERASE"/>
    <property type="match status" value="1"/>
</dbReference>
<evidence type="ECO:0000256" key="2">
    <source>
        <dbReference type="ARBA" id="ARBA00023098"/>
    </source>
</evidence>
<dbReference type="InterPro" id="IPR016035">
    <property type="entry name" value="Acyl_Trfase/lysoPLipase"/>
</dbReference>
<dbReference type="InterPro" id="IPR002641">
    <property type="entry name" value="PNPLA_dom"/>
</dbReference>
<evidence type="ECO:0000256" key="1">
    <source>
        <dbReference type="ARBA" id="ARBA00010240"/>
    </source>
</evidence>
<feature type="active site" description="Nucleophile" evidence="3">
    <location>
        <position position="92"/>
    </location>
</feature>
<feature type="short sequence motif" description="DGA/G" evidence="3">
    <location>
        <begin position="234"/>
        <end position="236"/>
    </location>
</feature>
<evidence type="ECO:0000256" key="3">
    <source>
        <dbReference type="PROSITE-ProRule" id="PRU01161"/>
    </source>
</evidence>
<dbReference type="Proteomes" id="UP000001227">
    <property type="component" value="Chromosome"/>
</dbReference>
<keyword evidence="3" id="KW-0378">Hydrolase</keyword>
<dbReference type="EMBL" id="CP001102">
    <property type="protein sequence ID" value="ACP21154.1"/>
    <property type="molecule type" value="Genomic_DNA"/>
</dbReference>
<gene>
    <name evidence="5" type="ordered locus">Aasi_1954</name>
</gene>
<organism evidence="5 6">
    <name type="scientific">Amoebophilus asiaticus (strain 5a2)</name>
    <dbReference type="NCBI Taxonomy" id="452471"/>
    <lineage>
        <taxon>Bacteria</taxon>
        <taxon>Pseudomonadati</taxon>
        <taxon>Bacteroidota</taxon>
        <taxon>Cytophagia</taxon>
        <taxon>Cytophagales</taxon>
        <taxon>Amoebophilaceae</taxon>
        <taxon>Candidatus Amoebophilus</taxon>
    </lineage>
</organism>
<feature type="short sequence motif" description="GXGXXG" evidence="3">
    <location>
        <begin position="58"/>
        <end position="63"/>
    </location>
</feature>
<keyword evidence="3" id="KW-0442">Lipid degradation</keyword>
<dbReference type="HOGENOM" id="CLU_000288_144_9_10"/>
<dbReference type="Gene3D" id="3.40.1090.10">
    <property type="entry name" value="Cytosolic phospholipase A2 catalytic domain"/>
    <property type="match status" value="1"/>
</dbReference>
<sequence length="376" mass="41841">MWLSSIKLWTTLIIDTYLINYTSMRYYKFTGEVAEPSSSLLLGNPSSNKKFRILSIDGGGIRGIIPARILQGMEEQTGKHIFELFDVVIGTSTGSLLSLALVTPNEQGGAKYKAGDVVGFYRQQGPKIFYSSWVHNLYTGWGLWRPRYNRKNLDAALAELLGDVKLSQTLKPALSISYSLDKALPHVWATQKVILGLQTDHYLKDIAGATSAAPTYFAPKVMYDERGNILHEVDGGIWANNPEFIAIIVLDSMEKVPDKKDIIVVSIGTGVCKPNIELCVKEVSKLQTAGILGWMLGVKPNLIEMMMSADSEWSRTAMSTLYPHSYRLQIPIPQSQSRMDDSRNIDKLGKLAEEYIIHNKELFKNLCANLLLCGGC</sequence>
<evidence type="ECO:0000313" key="5">
    <source>
        <dbReference type="EMBL" id="ACP21154.1"/>
    </source>
</evidence>
<accession>C3L4B3</accession>
<evidence type="ECO:0000259" key="4">
    <source>
        <dbReference type="PROSITE" id="PS51635"/>
    </source>
</evidence>
<feature type="short sequence motif" description="GXSXG" evidence="3">
    <location>
        <begin position="90"/>
        <end position="94"/>
    </location>
</feature>